<keyword evidence="4" id="KW-1185">Reference proteome</keyword>
<sequence length="353" mass="38331">MVITLLSFLGFLLYLSSEASRVFIPLLTEELGGTPLAVGLVGGAYGFTYFVASLLFGRQADLRGRLRFVRLGLALSALCFAAQMAAGSVVALAWLRAAVGFALGVVTGALLVLAYENRGGVGKYSAWCAAGWIAGSFLAAVLRHYRLIFLLSALACLLAFLLSWRIKGEVLGAKINHPSLWQVLTRHHRVYFPFFLRHLGASSIWIIFPLYLQQLGASKFWIGMAVMTNYVGQSLLMGVAERGDGFRLFRAGLGLSVLVFLLYPFLSSFYQVYPVQLLLAAAWSALYIGALNVLLREGEGRGTAAGALIGSINLCGALGPLVGGLLAYYWGYRAVMVFAALLSLVGLWWSWRH</sequence>
<feature type="transmembrane region" description="Helical" evidence="2">
    <location>
        <begin position="92"/>
        <end position="115"/>
    </location>
</feature>
<keyword evidence="2" id="KW-0812">Transmembrane</keyword>
<feature type="transmembrane region" description="Helical" evidence="2">
    <location>
        <begin position="272"/>
        <end position="295"/>
    </location>
</feature>
<dbReference type="InterPro" id="IPR036259">
    <property type="entry name" value="MFS_trans_sf"/>
</dbReference>
<feature type="transmembrane region" description="Helical" evidence="2">
    <location>
        <begin position="218"/>
        <end position="236"/>
    </location>
</feature>
<protein>
    <submittedName>
        <fullName evidence="3">Major facilitator superfamily MFS_1</fullName>
    </submittedName>
</protein>
<dbReference type="KEGG" id="adg:Adeg_1788"/>
<evidence type="ECO:0000313" key="3">
    <source>
        <dbReference type="EMBL" id="ACX52876.1"/>
    </source>
</evidence>
<dbReference type="InterPro" id="IPR011701">
    <property type="entry name" value="MFS"/>
</dbReference>
<evidence type="ECO:0000313" key="4">
    <source>
        <dbReference type="Proteomes" id="UP000002620"/>
    </source>
</evidence>
<reference evidence="3 4" key="1">
    <citation type="submission" date="2009-10" db="EMBL/GenBank/DDBJ databases">
        <title>Complete sequence of chromosome of Ammonifex degensii KC4.</title>
        <authorList>
            <consortium name="US DOE Joint Genome Institute"/>
            <person name="Kerfeld C."/>
            <person name="Goodner B."/>
            <person name="Huber H."/>
            <person name="Stetter K."/>
            <person name="Lucas S."/>
            <person name="Copeland A."/>
            <person name="Lapidus A."/>
            <person name="Glavina del Rio T."/>
            <person name="Dalin E."/>
            <person name="Tice H."/>
            <person name="Bruce D."/>
            <person name="Goodwin L."/>
            <person name="Pitluck S."/>
            <person name="Saunders E."/>
            <person name="Brettin T."/>
            <person name="Detter J.C."/>
            <person name="Han C."/>
            <person name="Larimer F."/>
            <person name="Land M."/>
            <person name="Hauser L."/>
            <person name="Kyrpides N."/>
            <person name="Ovchinnikova G."/>
            <person name="Richardson P."/>
        </authorList>
    </citation>
    <scope>NUCLEOTIDE SEQUENCE [LARGE SCALE GENOMIC DNA]</scope>
    <source>
        <strain evidence="4">DSM 10501 / KC4</strain>
    </source>
</reference>
<dbReference type="SUPFAM" id="SSF103473">
    <property type="entry name" value="MFS general substrate transporter"/>
    <property type="match status" value="1"/>
</dbReference>
<name>C9R997_AMMDK</name>
<organism evidence="3 4">
    <name type="scientific">Ammonifex degensii (strain DSM 10501 / KC4)</name>
    <dbReference type="NCBI Taxonomy" id="429009"/>
    <lineage>
        <taxon>Bacteria</taxon>
        <taxon>Bacillati</taxon>
        <taxon>Bacillota</taxon>
        <taxon>Clostridia</taxon>
        <taxon>Thermoanaerobacterales</taxon>
        <taxon>Thermoanaerobacteraceae</taxon>
        <taxon>Ammonifex</taxon>
    </lineage>
</organism>
<comment type="subcellular location">
    <subcellularLocation>
        <location evidence="1">Cell membrane</location>
        <topology evidence="1">Multi-pass membrane protein</topology>
    </subcellularLocation>
</comment>
<dbReference type="AlphaFoldDB" id="C9R997"/>
<gene>
    <name evidence="3" type="ordered locus">Adeg_1788</name>
</gene>
<dbReference type="HOGENOM" id="CLU_779893_0_0_9"/>
<dbReference type="Gene3D" id="1.20.1250.20">
    <property type="entry name" value="MFS general substrate transporter like domains"/>
    <property type="match status" value="1"/>
</dbReference>
<keyword evidence="2" id="KW-0472">Membrane</keyword>
<dbReference type="OrthoDB" id="1721670at2"/>
<feature type="transmembrane region" description="Helical" evidence="2">
    <location>
        <begin position="148"/>
        <end position="166"/>
    </location>
</feature>
<dbReference type="EMBL" id="CP001785">
    <property type="protein sequence ID" value="ACX52876.1"/>
    <property type="molecule type" value="Genomic_DNA"/>
</dbReference>
<dbReference type="GO" id="GO:0005886">
    <property type="term" value="C:plasma membrane"/>
    <property type="evidence" value="ECO:0007669"/>
    <property type="project" value="UniProtKB-SubCell"/>
</dbReference>
<feature type="transmembrane region" description="Helical" evidence="2">
    <location>
        <begin position="68"/>
        <end position="86"/>
    </location>
</feature>
<feature type="transmembrane region" description="Helical" evidence="2">
    <location>
        <begin position="307"/>
        <end position="328"/>
    </location>
</feature>
<dbReference type="eggNOG" id="COG2814">
    <property type="taxonomic scope" value="Bacteria"/>
</dbReference>
<proteinExistence type="predicted"/>
<dbReference type="PANTHER" id="PTHR23526:SF2">
    <property type="entry name" value="MAJOR FACILITATOR SUPERFAMILY (MFS) PROFILE DOMAIN-CONTAINING PROTEIN"/>
    <property type="match status" value="1"/>
</dbReference>
<accession>C9R997</accession>
<dbReference type="STRING" id="429009.Adeg_1788"/>
<dbReference type="RefSeq" id="WP_015739753.1">
    <property type="nucleotide sequence ID" value="NC_013385.1"/>
</dbReference>
<evidence type="ECO:0000256" key="1">
    <source>
        <dbReference type="ARBA" id="ARBA00004651"/>
    </source>
</evidence>
<feature type="transmembrane region" description="Helical" evidence="2">
    <location>
        <begin position="248"/>
        <end position="266"/>
    </location>
</feature>
<dbReference type="InterPro" id="IPR052528">
    <property type="entry name" value="Sugar_transport-like"/>
</dbReference>
<feature type="transmembrane region" description="Helical" evidence="2">
    <location>
        <begin position="124"/>
        <end position="142"/>
    </location>
</feature>
<dbReference type="PANTHER" id="PTHR23526">
    <property type="entry name" value="INTEGRAL MEMBRANE TRANSPORT PROTEIN-RELATED"/>
    <property type="match status" value="1"/>
</dbReference>
<dbReference type="Pfam" id="PF07690">
    <property type="entry name" value="MFS_1"/>
    <property type="match status" value="2"/>
</dbReference>
<keyword evidence="2" id="KW-1133">Transmembrane helix</keyword>
<evidence type="ECO:0000256" key="2">
    <source>
        <dbReference type="SAM" id="Phobius"/>
    </source>
</evidence>
<dbReference type="GO" id="GO:0022857">
    <property type="term" value="F:transmembrane transporter activity"/>
    <property type="evidence" value="ECO:0007669"/>
    <property type="project" value="InterPro"/>
</dbReference>
<feature type="transmembrane region" description="Helical" evidence="2">
    <location>
        <begin position="334"/>
        <end position="351"/>
    </location>
</feature>
<feature type="transmembrane region" description="Helical" evidence="2">
    <location>
        <begin position="35"/>
        <end position="56"/>
    </location>
</feature>
<dbReference type="Proteomes" id="UP000002620">
    <property type="component" value="Chromosome"/>
</dbReference>
<feature type="transmembrane region" description="Helical" evidence="2">
    <location>
        <begin position="194"/>
        <end position="212"/>
    </location>
</feature>